<proteinExistence type="predicted"/>
<dbReference type="EMBL" id="GIBP01010890">
    <property type="protein sequence ID" value="NDV39859.1"/>
    <property type="molecule type" value="Transcribed_RNA"/>
</dbReference>
<keyword evidence="1" id="KW-0677">Repeat</keyword>
<dbReference type="AlphaFoldDB" id="A0A6B2LRM0"/>
<protein>
    <submittedName>
        <fullName evidence="2">Uncharacterized protein</fullName>
    </submittedName>
</protein>
<dbReference type="SMART" id="SM00368">
    <property type="entry name" value="LRR_RI"/>
    <property type="match status" value="3"/>
</dbReference>
<dbReference type="SUPFAM" id="SSF52047">
    <property type="entry name" value="RNI-like"/>
    <property type="match status" value="1"/>
</dbReference>
<sequence length="118" mass="12340">MKDPGATLIAEALQFNSTLTKIDLGGNGITDDGAISLAQALSSNVTLTDLRLFGSSIGVKGASAFAQLLLTNTTLSVLWLSSGQRIGDNGAIIISDSLHSNSTLKHLNLGCIYYFILI</sequence>
<evidence type="ECO:0000256" key="1">
    <source>
        <dbReference type="ARBA" id="ARBA00022737"/>
    </source>
</evidence>
<name>A0A6B2LRM0_9EUKA</name>
<accession>A0A6B2LRM0</accession>
<evidence type="ECO:0000313" key="2">
    <source>
        <dbReference type="EMBL" id="NDV39859.1"/>
    </source>
</evidence>
<dbReference type="Pfam" id="PF13516">
    <property type="entry name" value="LRR_6"/>
    <property type="match status" value="3"/>
</dbReference>
<organism evidence="2">
    <name type="scientific">Arcella intermedia</name>
    <dbReference type="NCBI Taxonomy" id="1963864"/>
    <lineage>
        <taxon>Eukaryota</taxon>
        <taxon>Amoebozoa</taxon>
        <taxon>Tubulinea</taxon>
        <taxon>Elardia</taxon>
        <taxon>Arcellinida</taxon>
        <taxon>Sphaerothecina</taxon>
        <taxon>Arcellidae</taxon>
        <taxon>Arcella</taxon>
    </lineage>
</organism>
<dbReference type="InterPro" id="IPR032675">
    <property type="entry name" value="LRR_dom_sf"/>
</dbReference>
<dbReference type="PANTHER" id="PTHR24111">
    <property type="entry name" value="LEUCINE-RICH REPEAT-CONTAINING PROTEIN 34"/>
    <property type="match status" value="1"/>
</dbReference>
<dbReference type="PANTHER" id="PTHR24111:SF0">
    <property type="entry name" value="LEUCINE-RICH REPEAT-CONTAINING PROTEIN"/>
    <property type="match status" value="1"/>
</dbReference>
<reference evidence="2" key="1">
    <citation type="journal article" date="2020" name="J. Eukaryot. Microbiol.">
        <title>De novo Sequencing, Assembly and Annotation of the Transcriptome for the Free-Living Testate Amoeba Arcella intermedia.</title>
        <authorList>
            <person name="Ribeiro G.M."/>
            <person name="Porfirio-Sousa A.L."/>
            <person name="Maurer-Alcala X.X."/>
            <person name="Katz L.A."/>
            <person name="Lahr D.J.G."/>
        </authorList>
    </citation>
    <scope>NUCLEOTIDE SEQUENCE</scope>
</reference>
<dbReference type="InterPro" id="IPR001611">
    <property type="entry name" value="Leu-rich_rpt"/>
</dbReference>
<dbReference type="Gene3D" id="3.80.10.10">
    <property type="entry name" value="Ribonuclease Inhibitor"/>
    <property type="match status" value="1"/>
</dbReference>
<dbReference type="InterPro" id="IPR052201">
    <property type="entry name" value="LRR-containing_regulator"/>
</dbReference>